<dbReference type="Pfam" id="PF00664">
    <property type="entry name" value="ABC_membrane"/>
    <property type="match status" value="1"/>
</dbReference>
<dbReference type="SMART" id="SM00382">
    <property type="entry name" value="AAA"/>
    <property type="match status" value="1"/>
</dbReference>
<dbReference type="Gene3D" id="3.40.50.300">
    <property type="entry name" value="P-loop containing nucleotide triphosphate hydrolases"/>
    <property type="match status" value="1"/>
</dbReference>
<dbReference type="EMBL" id="DTIN01000009">
    <property type="protein sequence ID" value="HFX13069.1"/>
    <property type="molecule type" value="Genomic_DNA"/>
</dbReference>
<comment type="caution">
    <text evidence="11">The sequence shown here is derived from an EMBL/GenBank/DDBJ whole genome shotgun (WGS) entry which is preliminary data.</text>
</comment>
<dbReference type="PANTHER" id="PTHR43394">
    <property type="entry name" value="ATP-DEPENDENT PERMEASE MDL1, MITOCHONDRIAL"/>
    <property type="match status" value="1"/>
</dbReference>
<dbReference type="PROSITE" id="PS50893">
    <property type="entry name" value="ABC_TRANSPORTER_2"/>
    <property type="match status" value="1"/>
</dbReference>
<feature type="transmembrane region" description="Helical" evidence="8">
    <location>
        <begin position="232"/>
        <end position="250"/>
    </location>
</feature>
<gene>
    <name evidence="11" type="ORF">ENW00_02785</name>
</gene>
<dbReference type="InterPro" id="IPR027417">
    <property type="entry name" value="P-loop_NTPase"/>
</dbReference>
<evidence type="ECO:0000256" key="4">
    <source>
        <dbReference type="ARBA" id="ARBA00022741"/>
    </source>
</evidence>
<evidence type="ECO:0000256" key="3">
    <source>
        <dbReference type="ARBA" id="ARBA00022692"/>
    </source>
</evidence>
<feature type="transmembrane region" description="Helical" evidence="8">
    <location>
        <begin position="343"/>
        <end position="363"/>
    </location>
</feature>
<dbReference type="SUPFAM" id="SSF90123">
    <property type="entry name" value="ABC transporter transmembrane region"/>
    <property type="match status" value="1"/>
</dbReference>
<dbReference type="InterPro" id="IPR036640">
    <property type="entry name" value="ABC1_TM_sf"/>
</dbReference>
<keyword evidence="6 8" id="KW-1133">Transmembrane helix</keyword>
<dbReference type="FunFam" id="3.40.50.300:FF:000287">
    <property type="entry name" value="Multidrug ABC transporter ATP-binding protein"/>
    <property type="match status" value="1"/>
</dbReference>
<name>A0A7C3MJD5_DICTH</name>
<dbReference type="Gene3D" id="1.20.1560.10">
    <property type="entry name" value="ABC transporter type 1, transmembrane domain"/>
    <property type="match status" value="1"/>
</dbReference>
<feature type="transmembrane region" description="Helical" evidence="8">
    <location>
        <begin position="29"/>
        <end position="49"/>
    </location>
</feature>
<dbReference type="PANTHER" id="PTHR43394:SF1">
    <property type="entry name" value="ATP-BINDING CASSETTE SUB-FAMILY B MEMBER 10, MITOCHONDRIAL"/>
    <property type="match status" value="1"/>
</dbReference>
<feature type="domain" description="ABC transmembrane type-1" evidence="10">
    <location>
        <begin position="34"/>
        <end position="375"/>
    </location>
</feature>
<proteinExistence type="predicted"/>
<feature type="domain" description="ABC transporter" evidence="9">
    <location>
        <begin position="409"/>
        <end position="642"/>
    </location>
</feature>
<dbReference type="GO" id="GO:0005524">
    <property type="term" value="F:ATP binding"/>
    <property type="evidence" value="ECO:0007669"/>
    <property type="project" value="UniProtKB-KW"/>
</dbReference>
<dbReference type="GO" id="GO:0005886">
    <property type="term" value="C:plasma membrane"/>
    <property type="evidence" value="ECO:0007669"/>
    <property type="project" value="UniProtKB-SubCell"/>
</dbReference>
<keyword evidence="4" id="KW-0547">Nucleotide-binding</keyword>
<protein>
    <submittedName>
        <fullName evidence="11">ABC transporter ATP-binding protein</fullName>
    </submittedName>
</protein>
<evidence type="ECO:0000256" key="2">
    <source>
        <dbReference type="ARBA" id="ARBA00022448"/>
    </source>
</evidence>
<evidence type="ECO:0000259" key="10">
    <source>
        <dbReference type="PROSITE" id="PS50929"/>
    </source>
</evidence>
<evidence type="ECO:0000259" key="9">
    <source>
        <dbReference type="PROSITE" id="PS50893"/>
    </source>
</evidence>
<dbReference type="InterPro" id="IPR017871">
    <property type="entry name" value="ABC_transporter-like_CS"/>
</dbReference>
<dbReference type="InterPro" id="IPR003593">
    <property type="entry name" value="AAA+_ATPase"/>
</dbReference>
<dbReference type="PROSITE" id="PS00211">
    <property type="entry name" value="ABC_TRANSPORTER_1"/>
    <property type="match status" value="1"/>
</dbReference>
<evidence type="ECO:0000313" key="11">
    <source>
        <dbReference type="EMBL" id="HFX13069.1"/>
    </source>
</evidence>
<dbReference type="InterPro" id="IPR003439">
    <property type="entry name" value="ABC_transporter-like_ATP-bd"/>
</dbReference>
<evidence type="ECO:0000256" key="5">
    <source>
        <dbReference type="ARBA" id="ARBA00022840"/>
    </source>
</evidence>
<dbReference type="CDD" id="cd18544">
    <property type="entry name" value="ABC_6TM_TmrA_like"/>
    <property type="match status" value="1"/>
</dbReference>
<evidence type="ECO:0000256" key="8">
    <source>
        <dbReference type="SAM" id="Phobius"/>
    </source>
</evidence>
<reference evidence="11" key="1">
    <citation type="journal article" date="2020" name="mSystems">
        <title>Genome- and Community-Level Interaction Insights into Carbon Utilization and Element Cycling Functions of Hydrothermarchaeota in Hydrothermal Sediment.</title>
        <authorList>
            <person name="Zhou Z."/>
            <person name="Liu Y."/>
            <person name="Xu W."/>
            <person name="Pan J."/>
            <person name="Luo Z.H."/>
            <person name="Li M."/>
        </authorList>
    </citation>
    <scope>NUCLEOTIDE SEQUENCE [LARGE SCALE GENOMIC DNA]</scope>
    <source>
        <strain evidence="11">SpSt-81</strain>
    </source>
</reference>
<evidence type="ECO:0000256" key="1">
    <source>
        <dbReference type="ARBA" id="ARBA00004651"/>
    </source>
</evidence>
<feature type="transmembrane region" description="Helical" evidence="8">
    <location>
        <begin position="133"/>
        <end position="157"/>
    </location>
</feature>
<dbReference type="GO" id="GO:0015421">
    <property type="term" value="F:ABC-type oligopeptide transporter activity"/>
    <property type="evidence" value="ECO:0007669"/>
    <property type="project" value="TreeGrafter"/>
</dbReference>
<dbReference type="InterPro" id="IPR039421">
    <property type="entry name" value="Type_1_exporter"/>
</dbReference>
<organism evidence="11">
    <name type="scientific">Dictyoglomus thermophilum</name>
    <dbReference type="NCBI Taxonomy" id="14"/>
    <lineage>
        <taxon>Bacteria</taxon>
        <taxon>Pseudomonadati</taxon>
        <taxon>Dictyoglomota</taxon>
        <taxon>Dictyoglomia</taxon>
        <taxon>Dictyoglomales</taxon>
        <taxon>Dictyoglomaceae</taxon>
        <taxon>Dictyoglomus</taxon>
    </lineage>
</organism>
<feature type="transmembrane region" description="Helical" evidence="8">
    <location>
        <begin position="207"/>
        <end position="226"/>
    </location>
</feature>
<keyword evidence="7 8" id="KW-0472">Membrane</keyword>
<dbReference type="InterPro" id="IPR011527">
    <property type="entry name" value="ABC1_TM_dom"/>
</dbReference>
<evidence type="ECO:0000256" key="6">
    <source>
        <dbReference type="ARBA" id="ARBA00022989"/>
    </source>
</evidence>
<accession>A0A7C3MJD5</accession>
<sequence length="650" mass="75388">MNQFYEEEILGKAYDSRIMKRLLKYAKPYFSYLLFALFLIIIITILKLINPYIIKTAIDKNINPFEVIKVENREIRVYYIEDNLAKTLIKKYPSLIKPLNGKYYISLEDMQKIDIKDRFSLRWKNISNLQKAALLYLLIIFMIFFLTYIQVYILNLTSQKIIYDLRKELFQHILKLPMRIFDRNPVGRLVTRVTNDTETLQQMYNSVITSLVVDIFLLTGLSIVMLSLNWKLAIICLISLPIVGYISFLFKKYAREAYRAFRIRLARLNAYLAEHISGIRVTQLFAREKENEKEFREINNLLLQATLRNVFVNAIFRPIVSALGSFVSAFLIFFGGLQIMGNQMSFGTLFLFISYLGSFFQPIQDLAEKYDIMQDAMASAERIFLLLDEPEHITETPKITVLKNIKGKIEFKNVWFAYDSEWVLKDLSFTIEPGEKVAFVGHTGAGKTSIINLLTRFYDIQKGEILIDDINIKDIDPKELRKHIGIVLQDVHLFATNILQNIRLNKEDIPEEKVIEAAKLVNADNFIRELPQGYYTPVQERGATLSSGQRQLIAFARALVFDPKILILDEATANIDTETEKLIQDAIENLIKGRTSIIIAHRLSTIKNVDTIYVMHKGKIVEKGSHNELIKKKGLYYHLYKLQSLNYANI</sequence>
<dbReference type="PROSITE" id="PS50929">
    <property type="entry name" value="ABC_TM1F"/>
    <property type="match status" value="1"/>
</dbReference>
<dbReference type="AlphaFoldDB" id="A0A7C3MJD5"/>
<keyword evidence="5 11" id="KW-0067">ATP-binding</keyword>
<dbReference type="Pfam" id="PF00005">
    <property type="entry name" value="ABC_tran"/>
    <property type="match status" value="1"/>
</dbReference>
<evidence type="ECO:0000256" key="7">
    <source>
        <dbReference type="ARBA" id="ARBA00023136"/>
    </source>
</evidence>
<keyword evidence="3 8" id="KW-0812">Transmembrane</keyword>
<feature type="transmembrane region" description="Helical" evidence="8">
    <location>
        <begin position="314"/>
        <end position="337"/>
    </location>
</feature>
<keyword evidence="2" id="KW-0813">Transport</keyword>
<comment type="subcellular location">
    <subcellularLocation>
        <location evidence="1">Cell membrane</location>
        <topology evidence="1">Multi-pass membrane protein</topology>
    </subcellularLocation>
</comment>
<dbReference type="SUPFAM" id="SSF52540">
    <property type="entry name" value="P-loop containing nucleoside triphosphate hydrolases"/>
    <property type="match status" value="1"/>
</dbReference>
<dbReference type="GO" id="GO:0016887">
    <property type="term" value="F:ATP hydrolysis activity"/>
    <property type="evidence" value="ECO:0007669"/>
    <property type="project" value="InterPro"/>
</dbReference>
<dbReference type="CDD" id="cd03254">
    <property type="entry name" value="ABCC_Glucan_exporter_like"/>
    <property type="match status" value="1"/>
</dbReference>